<evidence type="ECO:0000313" key="1">
    <source>
        <dbReference type="EMBL" id="KAF5938156.1"/>
    </source>
</evidence>
<name>A0A7J7GFN0_CAMSI</name>
<gene>
    <name evidence="1" type="ORF">HYC85_025662</name>
</gene>
<comment type="caution">
    <text evidence="1">The sequence shown here is derived from an EMBL/GenBank/DDBJ whole genome shotgun (WGS) entry which is preliminary data.</text>
</comment>
<reference evidence="2" key="1">
    <citation type="journal article" date="2020" name="Nat. Commun.">
        <title>Genome assembly of wild tea tree DASZ reveals pedigree and selection history of tea varieties.</title>
        <authorList>
            <person name="Zhang W."/>
            <person name="Zhang Y."/>
            <person name="Qiu H."/>
            <person name="Guo Y."/>
            <person name="Wan H."/>
            <person name="Zhang X."/>
            <person name="Scossa F."/>
            <person name="Alseekh S."/>
            <person name="Zhang Q."/>
            <person name="Wang P."/>
            <person name="Xu L."/>
            <person name="Schmidt M.H."/>
            <person name="Jia X."/>
            <person name="Li D."/>
            <person name="Zhu A."/>
            <person name="Guo F."/>
            <person name="Chen W."/>
            <person name="Ni D."/>
            <person name="Usadel B."/>
            <person name="Fernie A.R."/>
            <person name="Wen W."/>
        </authorList>
    </citation>
    <scope>NUCLEOTIDE SEQUENCE [LARGE SCALE GENOMIC DNA]</scope>
    <source>
        <strain evidence="2">cv. G240</strain>
    </source>
</reference>
<sequence>MEEALARQRTVEIEEVIHESGTRKDPILGDKNWVASIINAGGMNNDLSNLLLLISIHKSGYGLFNYVKQIW</sequence>
<dbReference type="AlphaFoldDB" id="A0A7J7GFN0"/>
<proteinExistence type="predicted"/>
<reference evidence="1 2" key="2">
    <citation type="submission" date="2020-07" db="EMBL/GenBank/DDBJ databases">
        <title>Genome assembly of wild tea tree DASZ reveals pedigree and selection history of tea varieties.</title>
        <authorList>
            <person name="Zhang W."/>
        </authorList>
    </citation>
    <scope>NUCLEOTIDE SEQUENCE [LARGE SCALE GENOMIC DNA]</scope>
    <source>
        <strain evidence="2">cv. G240</strain>
        <tissue evidence="1">Leaf</tissue>
    </source>
</reference>
<protein>
    <submittedName>
        <fullName evidence="1">Uncharacterized protein</fullName>
    </submittedName>
</protein>
<dbReference type="EMBL" id="JACBKZ010000012">
    <property type="protein sequence ID" value="KAF5938156.1"/>
    <property type="molecule type" value="Genomic_DNA"/>
</dbReference>
<keyword evidence="2" id="KW-1185">Reference proteome</keyword>
<accession>A0A7J7GFN0</accession>
<evidence type="ECO:0000313" key="2">
    <source>
        <dbReference type="Proteomes" id="UP000593564"/>
    </source>
</evidence>
<organism evidence="1 2">
    <name type="scientific">Camellia sinensis</name>
    <name type="common">Tea plant</name>
    <name type="synonym">Thea sinensis</name>
    <dbReference type="NCBI Taxonomy" id="4442"/>
    <lineage>
        <taxon>Eukaryota</taxon>
        <taxon>Viridiplantae</taxon>
        <taxon>Streptophyta</taxon>
        <taxon>Embryophyta</taxon>
        <taxon>Tracheophyta</taxon>
        <taxon>Spermatophyta</taxon>
        <taxon>Magnoliopsida</taxon>
        <taxon>eudicotyledons</taxon>
        <taxon>Gunneridae</taxon>
        <taxon>Pentapetalae</taxon>
        <taxon>asterids</taxon>
        <taxon>Ericales</taxon>
        <taxon>Theaceae</taxon>
        <taxon>Camellia</taxon>
    </lineage>
</organism>
<dbReference type="Proteomes" id="UP000593564">
    <property type="component" value="Unassembled WGS sequence"/>
</dbReference>